<proteinExistence type="predicted"/>
<dbReference type="CDD" id="cd12885">
    <property type="entry name" value="SPRY_RanBP_like"/>
    <property type="match status" value="1"/>
</dbReference>
<reference evidence="4" key="3">
    <citation type="submission" date="2016-06" db="UniProtKB">
        <authorList>
            <consortium name="WormBaseParasite"/>
        </authorList>
    </citation>
    <scope>IDENTIFICATION</scope>
</reference>
<protein>
    <submittedName>
        <fullName evidence="4">B30.2/SPRY domain-containing protein</fullName>
    </submittedName>
</protein>
<evidence type="ECO:0000259" key="2">
    <source>
        <dbReference type="PROSITE" id="PS50188"/>
    </source>
</evidence>
<dbReference type="PANTHER" id="PTHR12864">
    <property type="entry name" value="RAN BINDING PROTEIN 9-RELATED"/>
    <property type="match status" value="1"/>
</dbReference>
<dbReference type="AlphaFoldDB" id="A0A183CG13"/>
<reference evidence="3" key="1">
    <citation type="submission" date="2013-12" db="EMBL/GenBank/DDBJ databases">
        <authorList>
            <person name="Aslett M."/>
        </authorList>
    </citation>
    <scope>NUCLEOTIDE SEQUENCE [LARGE SCALE GENOMIC DNA]</scope>
    <source>
        <strain evidence="3">Lindley</strain>
    </source>
</reference>
<dbReference type="InterPro" id="IPR043136">
    <property type="entry name" value="B30.2/SPRY_sf"/>
</dbReference>
<dbReference type="InterPro" id="IPR003877">
    <property type="entry name" value="SPRY_dom"/>
</dbReference>
<accession>A0A183CG13</accession>
<dbReference type="Gene3D" id="2.60.120.920">
    <property type="match status" value="1"/>
</dbReference>
<dbReference type="WBParaSite" id="GPLIN_001181800">
    <property type="protein sequence ID" value="GPLIN_001181800"/>
    <property type="gene ID" value="GPLIN_001181800"/>
</dbReference>
<evidence type="ECO:0000313" key="3">
    <source>
        <dbReference type="Proteomes" id="UP000050741"/>
    </source>
</evidence>
<dbReference type="InterPro" id="IPR001870">
    <property type="entry name" value="B30.2/SPRY"/>
</dbReference>
<name>A0A183CG13_GLOPA</name>
<dbReference type="PROSITE" id="PS50188">
    <property type="entry name" value="B302_SPRY"/>
    <property type="match status" value="1"/>
</dbReference>
<feature type="coiled-coil region" evidence="1">
    <location>
        <begin position="35"/>
        <end position="88"/>
    </location>
</feature>
<dbReference type="InterPro" id="IPR013320">
    <property type="entry name" value="ConA-like_dom_sf"/>
</dbReference>
<evidence type="ECO:0000313" key="4">
    <source>
        <dbReference type="WBParaSite" id="GPLIN_001181800"/>
    </source>
</evidence>
<feature type="domain" description="B30.2/SPRY" evidence="2">
    <location>
        <begin position="78"/>
        <end position="268"/>
    </location>
</feature>
<organism evidence="3 4">
    <name type="scientific">Globodera pallida</name>
    <name type="common">Potato cyst nematode worm</name>
    <name type="synonym">Heterodera pallida</name>
    <dbReference type="NCBI Taxonomy" id="36090"/>
    <lineage>
        <taxon>Eukaryota</taxon>
        <taxon>Metazoa</taxon>
        <taxon>Ecdysozoa</taxon>
        <taxon>Nematoda</taxon>
        <taxon>Chromadorea</taxon>
        <taxon>Rhabditida</taxon>
        <taxon>Tylenchina</taxon>
        <taxon>Tylenchomorpha</taxon>
        <taxon>Tylenchoidea</taxon>
        <taxon>Heteroderidae</taxon>
        <taxon>Heteroderinae</taxon>
        <taxon>Globodera</taxon>
    </lineage>
</organism>
<dbReference type="SUPFAM" id="SSF49899">
    <property type="entry name" value="Concanavalin A-like lectins/glucanases"/>
    <property type="match status" value="1"/>
</dbReference>
<dbReference type="SMART" id="SM00449">
    <property type="entry name" value="SPRY"/>
    <property type="match status" value="1"/>
</dbReference>
<keyword evidence="3" id="KW-1185">Reference proteome</keyword>
<dbReference type="Pfam" id="PF00622">
    <property type="entry name" value="SPRY"/>
    <property type="match status" value="1"/>
</dbReference>
<dbReference type="InterPro" id="IPR050618">
    <property type="entry name" value="Ubq-SigPath_Reg"/>
</dbReference>
<reference evidence="3" key="2">
    <citation type="submission" date="2014-05" db="EMBL/GenBank/DDBJ databases">
        <title>The genome and life-stage specific transcriptomes of Globodera pallida elucidate key aspects of plant parasitism by a cyst nematode.</title>
        <authorList>
            <person name="Cotton J.A."/>
            <person name="Lilley C.J."/>
            <person name="Jones L.M."/>
            <person name="Kikuchi T."/>
            <person name="Reid A.J."/>
            <person name="Thorpe P."/>
            <person name="Tsai I.J."/>
            <person name="Beasley H."/>
            <person name="Blok V."/>
            <person name="Cock P.J.A."/>
            <person name="Van den Akker S.E."/>
            <person name="Holroyd N."/>
            <person name="Hunt M."/>
            <person name="Mantelin S."/>
            <person name="Naghra H."/>
            <person name="Pain A."/>
            <person name="Palomares-Rius J.E."/>
            <person name="Zarowiecki M."/>
            <person name="Berriman M."/>
            <person name="Jones J.T."/>
            <person name="Urwin P.E."/>
        </authorList>
    </citation>
    <scope>NUCLEOTIDE SEQUENCE [LARGE SCALE GENOMIC DNA]</scope>
    <source>
        <strain evidence="3">Lindley</strain>
    </source>
</reference>
<evidence type="ECO:0000256" key="1">
    <source>
        <dbReference type="SAM" id="Coils"/>
    </source>
</evidence>
<dbReference type="Proteomes" id="UP000050741">
    <property type="component" value="Unassembled WGS sequence"/>
</dbReference>
<dbReference type="InterPro" id="IPR044736">
    <property type="entry name" value="Gid1/RanBPM/SPLA_SPRY"/>
</dbReference>
<keyword evidence="1" id="KW-0175">Coiled coil</keyword>
<sequence length="304" mass="33341">MASSSSAGFDLEKKALQANVVTGFEKFEAAKCVESERVEEVELELKETNTKLEQQLKELGGIEKGALIAKMEQYQKEQQQNIDALTEAQKGNALTPQNRWDSAACHKDLTLIGRQLSAQFTEKWGYRSVRAKEPIPKNPFGIFYYEVTIVEKRDSDNNICIGLATKQMPLDKCVGFCNGTYAYGSWGVFMGHAIEEGRADSVGNPPAFGVGDVVGCGLNLTTRQIIYTKNGQRLDTAGLFVNSAAELFPCITLRSGTKIKANFGSANTADEMMDLHNLCAHFRRHPGRGCVTMPLVADSVRGVS</sequence>